<gene>
    <name evidence="1" type="ORF">GGQ68_003398</name>
</gene>
<protein>
    <submittedName>
        <fullName evidence="1">Uncharacterized protein</fullName>
    </submittedName>
</protein>
<reference evidence="1 2" key="1">
    <citation type="submission" date="2020-08" db="EMBL/GenBank/DDBJ databases">
        <title>Genomic Encyclopedia of Type Strains, Phase IV (KMG-IV): sequencing the most valuable type-strain genomes for metagenomic binning, comparative biology and taxonomic classification.</title>
        <authorList>
            <person name="Goeker M."/>
        </authorList>
    </citation>
    <scope>NUCLEOTIDE SEQUENCE [LARGE SCALE GENOMIC DNA]</scope>
    <source>
        <strain evidence="1 2">DSM 102235</strain>
    </source>
</reference>
<dbReference type="RefSeq" id="WP_183967888.1">
    <property type="nucleotide sequence ID" value="NZ_BAABBZ010000019.1"/>
</dbReference>
<proteinExistence type="predicted"/>
<dbReference type="AlphaFoldDB" id="A0A7W6DQP8"/>
<name>A0A7W6DQP8_9RHOB</name>
<sequence length="212" mass="23468">MTRNIKPLSGNTSAPLHFTLLQIAACISSENSLRANEVFSLEIRNNGFEFWVQHLDHASRQWRKADAFSGGTFDGFSEAVAESYSNLIKLTLSVAALEQYCKVFGREWHQLGPDILHTEFQQTSLLRYTLENTPASKIRNSLGNNLSAEWDRFIQGETASILRPAVALRHAAAHGEVWGASQLSPLLTPLADHILDAVKAHCEVVSSDISSH</sequence>
<dbReference type="Proteomes" id="UP000541426">
    <property type="component" value="Unassembled WGS sequence"/>
</dbReference>
<accession>A0A7W6DQP8</accession>
<dbReference type="EMBL" id="JACIEJ010000008">
    <property type="protein sequence ID" value="MBB3987054.1"/>
    <property type="molecule type" value="Genomic_DNA"/>
</dbReference>
<comment type="caution">
    <text evidence="1">The sequence shown here is derived from an EMBL/GenBank/DDBJ whole genome shotgun (WGS) entry which is preliminary data.</text>
</comment>
<organism evidence="1 2">
    <name type="scientific">Sagittula marina</name>
    <dbReference type="NCBI Taxonomy" id="943940"/>
    <lineage>
        <taxon>Bacteria</taxon>
        <taxon>Pseudomonadati</taxon>
        <taxon>Pseudomonadota</taxon>
        <taxon>Alphaproteobacteria</taxon>
        <taxon>Rhodobacterales</taxon>
        <taxon>Roseobacteraceae</taxon>
        <taxon>Sagittula</taxon>
    </lineage>
</organism>
<evidence type="ECO:0000313" key="1">
    <source>
        <dbReference type="EMBL" id="MBB3987054.1"/>
    </source>
</evidence>
<evidence type="ECO:0000313" key="2">
    <source>
        <dbReference type="Proteomes" id="UP000541426"/>
    </source>
</evidence>
<keyword evidence="2" id="KW-1185">Reference proteome</keyword>